<dbReference type="InterPro" id="IPR005822">
    <property type="entry name" value="Ribosomal_uL13"/>
</dbReference>
<dbReference type="Pfam" id="PF00572">
    <property type="entry name" value="Ribosomal_L13"/>
    <property type="match status" value="1"/>
</dbReference>
<evidence type="ECO:0000256" key="2">
    <source>
        <dbReference type="ARBA" id="ARBA00022980"/>
    </source>
</evidence>
<evidence type="ECO:0000256" key="3">
    <source>
        <dbReference type="ARBA" id="ARBA00023274"/>
    </source>
</evidence>
<dbReference type="Proteomes" id="UP000249467">
    <property type="component" value="Unassembled WGS sequence"/>
</dbReference>
<evidence type="ECO:0000313" key="9">
    <source>
        <dbReference type="Proteomes" id="UP000249467"/>
    </source>
</evidence>
<dbReference type="PIRSF" id="PIRSF002181">
    <property type="entry name" value="Ribosomal_L13"/>
    <property type="match status" value="1"/>
</dbReference>
<comment type="function">
    <text evidence="5 7">This protein is one of the early assembly proteins of the 50S ribosomal subunit, although it is not seen to bind rRNA by itself. It is important during the early stages of 50S assembly.</text>
</comment>
<accession>A0A2W4Y8N0</accession>
<dbReference type="InterPro" id="IPR036899">
    <property type="entry name" value="Ribosomal_uL13_sf"/>
</dbReference>
<proteinExistence type="inferred from homology"/>
<dbReference type="InterPro" id="IPR005823">
    <property type="entry name" value="Ribosomal_uL13_bac-type"/>
</dbReference>
<dbReference type="Gene3D" id="3.90.1180.10">
    <property type="entry name" value="Ribosomal protein L13"/>
    <property type="match status" value="1"/>
</dbReference>
<dbReference type="AlphaFoldDB" id="A0A2W4Y8N0"/>
<reference evidence="8 9" key="2">
    <citation type="submission" date="2018-06" db="EMBL/GenBank/DDBJ databases">
        <title>Metagenomic assembly of (sub)arctic Cyanobacteria and their associated microbiome from non-axenic cultures.</title>
        <authorList>
            <person name="Baurain D."/>
        </authorList>
    </citation>
    <scope>NUCLEOTIDE SEQUENCE [LARGE SCALE GENOMIC DNA]</scope>
    <source>
        <strain evidence="8">ULC066bin1</strain>
    </source>
</reference>
<evidence type="ECO:0000256" key="5">
    <source>
        <dbReference type="HAMAP-Rule" id="MF_01366"/>
    </source>
</evidence>
<evidence type="ECO:0000256" key="4">
    <source>
        <dbReference type="ARBA" id="ARBA00035201"/>
    </source>
</evidence>
<dbReference type="InterPro" id="IPR023563">
    <property type="entry name" value="Ribosomal_uL13_CS"/>
</dbReference>
<dbReference type="HAMAP" id="MF_01366">
    <property type="entry name" value="Ribosomal_uL13"/>
    <property type="match status" value="1"/>
</dbReference>
<organism evidence="8 9">
    <name type="scientific">Pseudanabaena frigida</name>
    <dbReference type="NCBI Taxonomy" id="945775"/>
    <lineage>
        <taxon>Bacteria</taxon>
        <taxon>Bacillati</taxon>
        <taxon>Cyanobacteriota</taxon>
        <taxon>Cyanophyceae</taxon>
        <taxon>Pseudanabaenales</taxon>
        <taxon>Pseudanabaenaceae</taxon>
        <taxon>Pseudanabaena</taxon>
    </lineage>
</organism>
<dbReference type="SUPFAM" id="SSF52161">
    <property type="entry name" value="Ribosomal protein L13"/>
    <property type="match status" value="1"/>
</dbReference>
<dbReference type="FunFam" id="3.90.1180.10:FF:000001">
    <property type="entry name" value="50S ribosomal protein L13"/>
    <property type="match status" value="1"/>
</dbReference>
<comment type="subunit">
    <text evidence="5">Part of the 50S ribosomal subunit.</text>
</comment>
<evidence type="ECO:0000313" key="8">
    <source>
        <dbReference type="EMBL" id="PZO43791.1"/>
    </source>
</evidence>
<gene>
    <name evidence="5 7" type="primary">rplM</name>
    <name evidence="5" type="synonym">rpl13</name>
    <name evidence="8" type="ORF">DCF19_03960</name>
</gene>
<dbReference type="GO" id="GO:0003735">
    <property type="term" value="F:structural constituent of ribosome"/>
    <property type="evidence" value="ECO:0007669"/>
    <property type="project" value="InterPro"/>
</dbReference>
<evidence type="ECO:0000256" key="1">
    <source>
        <dbReference type="ARBA" id="ARBA00006227"/>
    </source>
</evidence>
<comment type="caution">
    <text evidence="8">The sequence shown here is derived from an EMBL/GenBank/DDBJ whole genome shotgun (WGS) entry which is preliminary data.</text>
</comment>
<dbReference type="GO" id="GO:0003729">
    <property type="term" value="F:mRNA binding"/>
    <property type="evidence" value="ECO:0007669"/>
    <property type="project" value="TreeGrafter"/>
</dbReference>
<protein>
    <recommendedName>
        <fullName evidence="4 5">Large ribosomal subunit protein uL13</fullName>
    </recommendedName>
</protein>
<dbReference type="PANTHER" id="PTHR11545">
    <property type="entry name" value="RIBOSOMAL PROTEIN L13"/>
    <property type="match status" value="1"/>
</dbReference>
<dbReference type="PANTHER" id="PTHR11545:SF2">
    <property type="entry name" value="LARGE RIBOSOMAL SUBUNIT PROTEIN UL13M"/>
    <property type="match status" value="1"/>
</dbReference>
<dbReference type="GO" id="GO:0022625">
    <property type="term" value="C:cytosolic large ribosomal subunit"/>
    <property type="evidence" value="ECO:0007669"/>
    <property type="project" value="TreeGrafter"/>
</dbReference>
<dbReference type="NCBIfam" id="TIGR01066">
    <property type="entry name" value="rplM_bact"/>
    <property type="match status" value="1"/>
</dbReference>
<name>A0A2W4Y8N0_9CYAN</name>
<sequence>MTTTTLTPNKSYLPKDPDRKWYVIDAEGQRLGRLASAIAVILRGKNKPIYTPHLDTGDFVVVINAEKIAVTGKKSTQKLYRRHSGRPGGMKEETFDKVIARVPERVLEHAIKGMLPKNTLGRQLFTKLKVYKGASHPHEAQQPETLVINTIPSLK</sequence>
<dbReference type="CDD" id="cd00392">
    <property type="entry name" value="Ribosomal_L13"/>
    <property type="match status" value="1"/>
</dbReference>
<evidence type="ECO:0000256" key="7">
    <source>
        <dbReference type="RuleBase" id="RU003878"/>
    </source>
</evidence>
<keyword evidence="2 5" id="KW-0689">Ribosomal protein</keyword>
<comment type="similarity">
    <text evidence="1 5 6">Belongs to the universal ribosomal protein uL13 family.</text>
</comment>
<evidence type="ECO:0000256" key="6">
    <source>
        <dbReference type="RuleBase" id="RU003877"/>
    </source>
</evidence>
<dbReference type="EMBL" id="QBML01000004">
    <property type="protein sequence ID" value="PZO43791.1"/>
    <property type="molecule type" value="Genomic_DNA"/>
</dbReference>
<dbReference type="GO" id="GO:0006412">
    <property type="term" value="P:translation"/>
    <property type="evidence" value="ECO:0007669"/>
    <property type="project" value="UniProtKB-UniRule"/>
</dbReference>
<keyword evidence="3 5" id="KW-0687">Ribonucleoprotein</keyword>
<reference evidence="8 9" key="1">
    <citation type="submission" date="2018-04" db="EMBL/GenBank/DDBJ databases">
        <authorList>
            <person name="Go L.Y."/>
            <person name="Mitchell J.A."/>
        </authorList>
    </citation>
    <scope>NUCLEOTIDE SEQUENCE [LARGE SCALE GENOMIC DNA]</scope>
    <source>
        <strain evidence="8">ULC066bin1</strain>
    </source>
</reference>
<dbReference type="PROSITE" id="PS00783">
    <property type="entry name" value="RIBOSOMAL_L13"/>
    <property type="match status" value="1"/>
</dbReference>
<dbReference type="GO" id="GO:0017148">
    <property type="term" value="P:negative regulation of translation"/>
    <property type="evidence" value="ECO:0007669"/>
    <property type="project" value="TreeGrafter"/>
</dbReference>